<gene>
    <name evidence="1" type="ORF">PQG83_05405</name>
</gene>
<evidence type="ECO:0000313" key="2">
    <source>
        <dbReference type="Proteomes" id="UP001302494"/>
    </source>
</evidence>
<name>A0AA96GMJ8_9BACT</name>
<accession>A0AA96GMJ8</accession>
<dbReference type="AlphaFoldDB" id="A0AA96GMJ8"/>
<evidence type="ECO:0000313" key="1">
    <source>
        <dbReference type="EMBL" id="WNM63190.1"/>
    </source>
</evidence>
<dbReference type="Proteomes" id="UP001302494">
    <property type="component" value="Chromosome"/>
</dbReference>
<reference evidence="1 2" key="1">
    <citation type="submission" date="2023-01" db="EMBL/GenBank/DDBJ databases">
        <title>Cultivation and genomic characterization of new, ubiquitous marine nitrite-oxidizing bacteria from the Nitrospirales.</title>
        <authorList>
            <person name="Mueller A.J."/>
            <person name="Daebeler A."/>
            <person name="Herbold C.W."/>
            <person name="Kirkegaard R.H."/>
            <person name="Daims H."/>
        </authorList>
    </citation>
    <scope>NUCLEOTIDE SEQUENCE [LARGE SCALE GENOMIC DNA]</scope>
    <source>
        <strain evidence="1 2">DK</strain>
    </source>
</reference>
<protein>
    <submittedName>
        <fullName evidence="1">Uncharacterized protein</fullName>
    </submittedName>
</protein>
<proteinExistence type="predicted"/>
<dbReference type="KEGG" id="nneo:PQG83_05405"/>
<sequence>MTLSALIPDTIFALSSRIHVLPVVHGSGDMAHVVREIFVSRHIDCVALPLPPSVQSFVEKGIDQLPVVSLVVLPEQHDDGTSSCSYVPIDPCQPVIMGIRAAMSEMIPRAYVDREVRRYHPVSWVGPDPYSLKAVPLAAFSAATMPFLPPPQNPSSRWDRIRWMAFRLHELELDFSAILFLCPMTDWPWLRQAYHERMPYISPEQNFSLPEWWKVEPSSLYFVLSELPYVTHLYEQRREEARADTHLAIDGIKELVLEARARWLASRSPIIAHETNWVTPQLLQRYFQYVRNLTLLEHRLKPDLYTLVLAAKQMAGDEFALRLLETAKIYDYQNQPSVLDTRSGVLMGIGELQDPGGNILPAVNRLQGDPFVWRRVTLRPDPSRPKTQAWAQQWNPSRQCSWPPEDQRIESFASHVRQHSRQVLGADLGRVERFNNSLEDGIDLRATLRQWAITPQRSVRDIHVKVVPPMRGTIEALVFFFEVPADPQKFSWQTTWYAEHQEESTLSFYATPFSPNMVGPGIGQACYGGALFLFPPRLIPDIWENPLFDFATSLEERLLAGACAHSQEPVVAVVSPVPLTWAWRKMARRFGRKLLPIPLHRFSGQTIARLRQFHVLNGHEIRSYASKFIRE</sequence>
<dbReference type="RefSeq" id="WP_312747605.1">
    <property type="nucleotide sequence ID" value="NZ_CP116968.1"/>
</dbReference>
<keyword evidence="2" id="KW-1185">Reference proteome</keyword>
<dbReference type="EMBL" id="CP116968">
    <property type="protein sequence ID" value="WNM63190.1"/>
    <property type="molecule type" value="Genomic_DNA"/>
</dbReference>
<organism evidence="1 2">
    <name type="scientific">Candidatus Nitrospira neomarina</name>
    <dbReference type="NCBI Taxonomy" id="3020899"/>
    <lineage>
        <taxon>Bacteria</taxon>
        <taxon>Pseudomonadati</taxon>
        <taxon>Nitrospirota</taxon>
        <taxon>Nitrospiria</taxon>
        <taxon>Nitrospirales</taxon>
        <taxon>Nitrospiraceae</taxon>
        <taxon>Nitrospira</taxon>
    </lineage>
</organism>